<evidence type="ECO:0000259" key="1">
    <source>
        <dbReference type="Pfam" id="PF00561"/>
    </source>
</evidence>
<dbReference type="Proteomes" id="UP000523161">
    <property type="component" value="Unassembled WGS sequence"/>
</dbReference>
<feature type="domain" description="AB hydrolase-1" evidence="1">
    <location>
        <begin position="28"/>
        <end position="231"/>
    </location>
</feature>
<evidence type="ECO:0000313" key="3">
    <source>
        <dbReference type="Proteomes" id="UP000523161"/>
    </source>
</evidence>
<dbReference type="InterPro" id="IPR017531">
    <property type="entry name" value="Hydrolase-1_PEP"/>
</dbReference>
<organism evidence="2 3">
    <name type="scientific">Rheinheimera lutimaris</name>
    <dbReference type="NCBI Taxonomy" id="2740584"/>
    <lineage>
        <taxon>Bacteria</taxon>
        <taxon>Pseudomonadati</taxon>
        <taxon>Pseudomonadota</taxon>
        <taxon>Gammaproteobacteria</taxon>
        <taxon>Chromatiales</taxon>
        <taxon>Chromatiaceae</taxon>
        <taxon>Rheinheimera</taxon>
    </lineage>
</organism>
<dbReference type="EMBL" id="JABSOD010000004">
    <property type="protein sequence ID" value="NRQ42030.1"/>
    <property type="molecule type" value="Genomic_DNA"/>
</dbReference>
<evidence type="ECO:0000313" key="2">
    <source>
        <dbReference type="EMBL" id="NRQ42030.1"/>
    </source>
</evidence>
<dbReference type="PANTHER" id="PTHR42886">
    <property type="entry name" value="RE40534P-RELATED"/>
    <property type="match status" value="1"/>
</dbReference>
<keyword evidence="2" id="KW-0378">Hydrolase</keyword>
<dbReference type="SUPFAM" id="SSF53474">
    <property type="entry name" value="alpha/beta-Hydrolases"/>
    <property type="match status" value="1"/>
</dbReference>
<protein>
    <submittedName>
        <fullName evidence="2">Hydrolase 1, exosortase A system-associated</fullName>
    </submittedName>
</protein>
<dbReference type="NCBIfam" id="TIGR03100">
    <property type="entry name" value="hydr1_PEP"/>
    <property type="match status" value="1"/>
</dbReference>
<dbReference type="AlphaFoldDB" id="A0A7Y5EH37"/>
<gene>
    <name evidence="2" type="ORF">HRH59_05530</name>
</gene>
<reference evidence="2 3" key="1">
    <citation type="submission" date="2020-06" db="EMBL/GenBank/DDBJ databases">
        <title>Rheinheimera sp. nov., a marine bacterium isolated from coastal.</title>
        <authorList>
            <person name="Yu Q."/>
            <person name="Qi Y."/>
            <person name="Pu J."/>
        </authorList>
    </citation>
    <scope>NUCLEOTIDE SEQUENCE [LARGE SCALE GENOMIC DNA]</scope>
    <source>
        <strain evidence="2 3">YQF-2</strain>
    </source>
</reference>
<dbReference type="Gene3D" id="3.40.50.1820">
    <property type="entry name" value="alpha/beta hydrolase"/>
    <property type="match status" value="1"/>
</dbReference>
<dbReference type="InterPro" id="IPR029058">
    <property type="entry name" value="AB_hydrolase_fold"/>
</dbReference>
<dbReference type="GO" id="GO:0016787">
    <property type="term" value="F:hydrolase activity"/>
    <property type="evidence" value="ECO:0007669"/>
    <property type="project" value="UniProtKB-KW"/>
</dbReference>
<dbReference type="Pfam" id="PF00561">
    <property type="entry name" value="Abhydrolase_1"/>
    <property type="match status" value="1"/>
</dbReference>
<sequence length="293" mass="32968">MQIERPLIIQADTEHTAILHEGNSDTGVLVLVGGPQYRVGSHRQFVKLSRALAAQQLPSLRFDFAGMGDSAGRVADFYQRDAEITVAINAFFSAQSQLKRIVLWGLCDAASAAMLYCYRHQDPRISGLVLLNPWVRSNESLAQVKLKHYYLQRLTDKAFWQKLFSGGLNLSSSLRDFGQTWRQSRQKSKPLTQQRGDNINAQNYTGYMLKGWQQFTGNSLLISSGNDLTAQEFLALCRGNPPWQQQLSKAEHQHLDAANHTFSTAQWRQTVEQLTLDFVQRLAGADPGLQQDS</sequence>
<keyword evidence="3" id="KW-1185">Reference proteome</keyword>
<dbReference type="RefSeq" id="WP_173500275.1">
    <property type="nucleotide sequence ID" value="NZ_JABSOD010000004.1"/>
</dbReference>
<dbReference type="InterPro" id="IPR000073">
    <property type="entry name" value="AB_hydrolase_1"/>
</dbReference>
<comment type="caution">
    <text evidence="2">The sequence shown here is derived from an EMBL/GenBank/DDBJ whole genome shotgun (WGS) entry which is preliminary data.</text>
</comment>
<name>A0A7Y5EH37_9GAMM</name>
<accession>A0A7Y5EH37</accession>
<proteinExistence type="predicted"/>
<dbReference type="PANTHER" id="PTHR42886:SF53">
    <property type="entry name" value="ALPHA_BETA-HYDROLASES SUPERFAMILY PROTEIN"/>
    <property type="match status" value="1"/>
</dbReference>